<proteinExistence type="predicted"/>
<dbReference type="Pfam" id="PF15998">
    <property type="entry name" value="DUF4773"/>
    <property type="match status" value="1"/>
</dbReference>
<organism evidence="2 3">
    <name type="scientific">Apolygus lucorum</name>
    <name type="common">Small green plant bug</name>
    <name type="synonym">Lygocoris lucorum</name>
    <dbReference type="NCBI Taxonomy" id="248454"/>
    <lineage>
        <taxon>Eukaryota</taxon>
        <taxon>Metazoa</taxon>
        <taxon>Ecdysozoa</taxon>
        <taxon>Arthropoda</taxon>
        <taxon>Hexapoda</taxon>
        <taxon>Insecta</taxon>
        <taxon>Pterygota</taxon>
        <taxon>Neoptera</taxon>
        <taxon>Paraneoptera</taxon>
        <taxon>Hemiptera</taxon>
        <taxon>Heteroptera</taxon>
        <taxon>Panheteroptera</taxon>
        <taxon>Cimicomorpha</taxon>
        <taxon>Miridae</taxon>
        <taxon>Mirini</taxon>
        <taxon>Apolygus</taxon>
    </lineage>
</organism>
<evidence type="ECO:0000259" key="1">
    <source>
        <dbReference type="Pfam" id="PF15998"/>
    </source>
</evidence>
<accession>A0A8S9Y761</accession>
<dbReference type="AlphaFoldDB" id="A0A8S9Y761"/>
<dbReference type="InterPro" id="IPR031941">
    <property type="entry name" value="DUF4773"/>
</dbReference>
<dbReference type="PANTHER" id="PTHR36299:SF2">
    <property type="entry name" value="DUF4773 DOMAIN-CONTAINING PROTEIN"/>
    <property type="match status" value="1"/>
</dbReference>
<dbReference type="OrthoDB" id="5952164at2759"/>
<dbReference type="Proteomes" id="UP000466442">
    <property type="component" value="Linkage Group LG1"/>
</dbReference>
<name>A0A8S9Y761_APOLU</name>
<dbReference type="EMBL" id="WIXP02000001">
    <property type="protein sequence ID" value="KAF6216156.1"/>
    <property type="molecule type" value="Genomic_DNA"/>
</dbReference>
<keyword evidence="3" id="KW-1185">Reference proteome</keyword>
<comment type="caution">
    <text evidence="2">The sequence shown here is derived from an EMBL/GenBank/DDBJ whole genome shotgun (WGS) entry which is preliminary data.</text>
</comment>
<dbReference type="PANTHER" id="PTHR36299">
    <property type="entry name" value="AGAP008005-PA"/>
    <property type="match status" value="1"/>
</dbReference>
<sequence length="261" mass="28224">MYLTVGEHYKADILHTFGIFEKTTSVRLTKMRTFACVFLVVCVAGLSNGMDLSAKLANLRAKNLETLATIRNKTEGAMLQLGEGLKLIEENVHVFFKKIGDTQNVCSRNGTVVNCCANDLLKNTLCLGLNVNSANFSVEVTFSVNGRKFIDESVSGQNPPPICGALPQLPILQFCVEPYGLGYSNDTLTVCAAVAARIVSKDIARVNLSCLQLNKDGSIKPVKPTSSAKGSAIININTSKFNPLLNQTFNPVHKLTNLVKG</sequence>
<protein>
    <recommendedName>
        <fullName evidence="1">DUF4773 domain-containing protein</fullName>
    </recommendedName>
</protein>
<feature type="domain" description="DUF4773" evidence="1">
    <location>
        <begin position="106"/>
        <end position="217"/>
    </location>
</feature>
<reference evidence="2" key="1">
    <citation type="journal article" date="2021" name="Mol. Ecol. Resour.">
        <title>Apolygus lucorum genome provides insights into omnivorousness and mesophyll feeding.</title>
        <authorList>
            <person name="Liu Y."/>
            <person name="Liu H."/>
            <person name="Wang H."/>
            <person name="Huang T."/>
            <person name="Liu B."/>
            <person name="Yang B."/>
            <person name="Yin L."/>
            <person name="Li B."/>
            <person name="Zhang Y."/>
            <person name="Zhang S."/>
            <person name="Jiang F."/>
            <person name="Zhang X."/>
            <person name="Ren Y."/>
            <person name="Wang B."/>
            <person name="Wang S."/>
            <person name="Lu Y."/>
            <person name="Wu K."/>
            <person name="Fan W."/>
            <person name="Wang G."/>
        </authorList>
    </citation>
    <scope>NUCLEOTIDE SEQUENCE</scope>
    <source>
        <strain evidence="2">12Hb</strain>
    </source>
</reference>
<evidence type="ECO:0000313" key="2">
    <source>
        <dbReference type="EMBL" id="KAF6216156.1"/>
    </source>
</evidence>
<evidence type="ECO:0000313" key="3">
    <source>
        <dbReference type="Proteomes" id="UP000466442"/>
    </source>
</evidence>
<gene>
    <name evidence="2" type="ORF">GE061_000495</name>
</gene>